<proteinExistence type="predicted"/>
<comment type="caution">
    <text evidence="2">The sequence shown here is derived from an EMBL/GenBank/DDBJ whole genome shotgun (WGS) entry which is preliminary data.</text>
</comment>
<organism evidence="2 3">
    <name type="scientific">Plakobranchus ocellatus</name>
    <dbReference type="NCBI Taxonomy" id="259542"/>
    <lineage>
        <taxon>Eukaryota</taxon>
        <taxon>Metazoa</taxon>
        <taxon>Spiralia</taxon>
        <taxon>Lophotrochozoa</taxon>
        <taxon>Mollusca</taxon>
        <taxon>Gastropoda</taxon>
        <taxon>Heterobranchia</taxon>
        <taxon>Euthyneura</taxon>
        <taxon>Panpulmonata</taxon>
        <taxon>Sacoglossa</taxon>
        <taxon>Placobranchoidea</taxon>
        <taxon>Plakobranchidae</taxon>
        <taxon>Plakobranchus</taxon>
    </lineage>
</organism>
<evidence type="ECO:0000313" key="2">
    <source>
        <dbReference type="EMBL" id="GFO37925.1"/>
    </source>
</evidence>
<keyword evidence="3" id="KW-1185">Reference proteome</keyword>
<accession>A0AAV4D1G5</accession>
<dbReference type="AlphaFoldDB" id="A0AAV4D1G5"/>
<protein>
    <submittedName>
        <fullName evidence="2">Uncharacterized protein</fullName>
    </submittedName>
</protein>
<reference evidence="2 3" key="1">
    <citation type="journal article" date="2021" name="Elife">
        <title>Chloroplast acquisition without the gene transfer in kleptoplastic sea slugs, Plakobranchus ocellatus.</title>
        <authorList>
            <person name="Maeda T."/>
            <person name="Takahashi S."/>
            <person name="Yoshida T."/>
            <person name="Shimamura S."/>
            <person name="Takaki Y."/>
            <person name="Nagai Y."/>
            <person name="Toyoda A."/>
            <person name="Suzuki Y."/>
            <person name="Arimoto A."/>
            <person name="Ishii H."/>
            <person name="Satoh N."/>
            <person name="Nishiyama T."/>
            <person name="Hasebe M."/>
            <person name="Maruyama T."/>
            <person name="Minagawa J."/>
            <person name="Obokata J."/>
            <person name="Shigenobu S."/>
        </authorList>
    </citation>
    <scope>NUCLEOTIDE SEQUENCE [LARGE SCALE GENOMIC DNA]</scope>
</reference>
<feature type="region of interest" description="Disordered" evidence="1">
    <location>
        <begin position="17"/>
        <end position="52"/>
    </location>
</feature>
<dbReference type="Proteomes" id="UP000735302">
    <property type="component" value="Unassembled WGS sequence"/>
</dbReference>
<evidence type="ECO:0000256" key="1">
    <source>
        <dbReference type="SAM" id="MobiDB-lite"/>
    </source>
</evidence>
<gene>
    <name evidence="2" type="ORF">PoB_006443000</name>
</gene>
<name>A0AAV4D1G5_9GAST</name>
<feature type="compositionally biased region" description="Basic and acidic residues" evidence="1">
    <location>
        <begin position="19"/>
        <end position="35"/>
    </location>
</feature>
<evidence type="ECO:0000313" key="3">
    <source>
        <dbReference type="Proteomes" id="UP000735302"/>
    </source>
</evidence>
<sequence length="137" mass="15219">MIYREKTRVDVVLQGLNKPRVEGRRPRSNRGRESNGSRTCGSNFSPRDMNPAAKVGVPISRRSARGYGYAWTLDTLDYMRITIICSEKGLVAHKQWPLKAKVSGSIPDAQLRNEGGVSPKALIFGLTEAAMLTEAWK</sequence>
<dbReference type="EMBL" id="BLXT01007308">
    <property type="protein sequence ID" value="GFO37925.1"/>
    <property type="molecule type" value="Genomic_DNA"/>
</dbReference>